<evidence type="ECO:0000313" key="3">
    <source>
        <dbReference type="Proteomes" id="UP001358417"/>
    </source>
</evidence>
<dbReference type="AlphaFoldDB" id="A0AAV9MW54"/>
<dbReference type="GO" id="GO:0004672">
    <property type="term" value="F:protein kinase activity"/>
    <property type="evidence" value="ECO:0007669"/>
    <property type="project" value="InterPro"/>
</dbReference>
<protein>
    <recommendedName>
        <fullName evidence="1">Protein kinase domain-containing protein</fullName>
    </recommendedName>
</protein>
<dbReference type="Proteomes" id="UP001358417">
    <property type="component" value="Unassembled WGS sequence"/>
</dbReference>
<keyword evidence="3" id="KW-1185">Reference proteome</keyword>
<reference evidence="2 3" key="1">
    <citation type="submission" date="2023-08" db="EMBL/GenBank/DDBJ databases">
        <title>Black Yeasts Isolated from many extreme environments.</title>
        <authorList>
            <person name="Coleine C."/>
            <person name="Stajich J.E."/>
            <person name="Selbmann L."/>
        </authorList>
    </citation>
    <scope>NUCLEOTIDE SEQUENCE [LARGE SCALE GENOMIC DNA]</scope>
    <source>
        <strain evidence="2 3">CCFEE 5792</strain>
    </source>
</reference>
<dbReference type="GO" id="GO:0005524">
    <property type="term" value="F:ATP binding"/>
    <property type="evidence" value="ECO:0007669"/>
    <property type="project" value="InterPro"/>
</dbReference>
<dbReference type="Gene3D" id="1.20.120.1020">
    <property type="entry name" value="Prion-inhibition and propagation, HeLo domain"/>
    <property type="match status" value="1"/>
</dbReference>
<dbReference type="GeneID" id="89978595"/>
<name>A0AAV9MW54_9EURO</name>
<dbReference type="Gene3D" id="1.10.510.10">
    <property type="entry name" value="Transferase(Phosphotransferase) domain 1"/>
    <property type="match status" value="1"/>
</dbReference>
<sequence>MDASLATGIASLAIQLFSGSLSSYRALVTAFTQDISLEILRCKLELEEQRFMLWGDASRISQEQLGFPGAHIASILNSLQAISNLISEARTLAERNAVHLATQETATNVPSNESRSVQVASSVTRTARWVLDDKARLESIIRDLKDFNDSLNSLLYHNDRLELGKSFQKVCIETLSTETQRKLEILEQSNLEDYRDLAFMAALRRAGLQLEGLNTGEQVDLGLRSSDGTSGFEARWIIDVPELHSRAPGDTMLCVNGESLHLEWKKLPDVGSPARHRVIQRLQFLMNILGKSPKPADFCVLDLRGFAVHPDQAYVALAYSIPPTVVADSRFSLQELLTLKELRKAYRPPLEGRVRLALRLCRCVLMLHTAGWLHKAIRPSNVMFFPPEYGASIGALDSAYLIGFESAREDELAFTSDTVFTETLSTETEWQYYEHPLRQGEQKRKFSKVFDIYSLGLVLLDIALWNPFTASLEGVEPTKAKSFVLKHLLQGEVAFRVGSIYEDVIRQCITGNLYNVRGVTKNWREVAFWNNVIQKLELCNA</sequence>
<accession>A0AAV9MW54</accession>
<dbReference type="SUPFAM" id="SSF56112">
    <property type="entry name" value="Protein kinase-like (PK-like)"/>
    <property type="match status" value="1"/>
</dbReference>
<dbReference type="PROSITE" id="PS50011">
    <property type="entry name" value="PROTEIN_KINASE_DOM"/>
    <property type="match status" value="1"/>
</dbReference>
<proteinExistence type="predicted"/>
<dbReference type="PANTHER" id="PTHR37542">
    <property type="entry name" value="HELO DOMAIN-CONTAINING PROTEIN-RELATED"/>
    <property type="match status" value="1"/>
</dbReference>
<dbReference type="RefSeq" id="XP_064700432.1">
    <property type="nucleotide sequence ID" value="XM_064853974.1"/>
</dbReference>
<dbReference type="EMBL" id="JAVRRD010000043">
    <property type="protein sequence ID" value="KAK5044781.1"/>
    <property type="molecule type" value="Genomic_DNA"/>
</dbReference>
<gene>
    <name evidence="2" type="ORF">LTR84_010437</name>
</gene>
<evidence type="ECO:0000259" key="1">
    <source>
        <dbReference type="PROSITE" id="PS50011"/>
    </source>
</evidence>
<comment type="caution">
    <text evidence="2">The sequence shown here is derived from an EMBL/GenBank/DDBJ whole genome shotgun (WGS) entry which is preliminary data.</text>
</comment>
<dbReference type="PANTHER" id="PTHR37542:SF3">
    <property type="entry name" value="PRION-INHIBITION AND PROPAGATION HELO DOMAIN-CONTAINING PROTEIN"/>
    <property type="match status" value="1"/>
</dbReference>
<feature type="domain" description="Protein kinase" evidence="1">
    <location>
        <begin position="237"/>
        <end position="528"/>
    </location>
</feature>
<dbReference type="InterPro" id="IPR000719">
    <property type="entry name" value="Prot_kinase_dom"/>
</dbReference>
<organism evidence="2 3">
    <name type="scientific">Exophiala bonariae</name>
    <dbReference type="NCBI Taxonomy" id="1690606"/>
    <lineage>
        <taxon>Eukaryota</taxon>
        <taxon>Fungi</taxon>
        <taxon>Dikarya</taxon>
        <taxon>Ascomycota</taxon>
        <taxon>Pezizomycotina</taxon>
        <taxon>Eurotiomycetes</taxon>
        <taxon>Chaetothyriomycetidae</taxon>
        <taxon>Chaetothyriales</taxon>
        <taxon>Herpotrichiellaceae</taxon>
        <taxon>Exophiala</taxon>
    </lineage>
</organism>
<dbReference type="InterPro" id="IPR038305">
    <property type="entry name" value="HeLo_sf"/>
</dbReference>
<dbReference type="InterPro" id="IPR011009">
    <property type="entry name" value="Kinase-like_dom_sf"/>
</dbReference>
<dbReference type="Pfam" id="PF14479">
    <property type="entry name" value="HeLo"/>
    <property type="match status" value="1"/>
</dbReference>
<evidence type="ECO:0000313" key="2">
    <source>
        <dbReference type="EMBL" id="KAK5044781.1"/>
    </source>
</evidence>
<dbReference type="InterPro" id="IPR029498">
    <property type="entry name" value="HeLo_dom"/>
</dbReference>